<protein>
    <recommendedName>
        <fullName evidence="1">JmjC domain-containing protein</fullName>
    </recommendedName>
</protein>
<comment type="caution">
    <text evidence="2">The sequence shown here is derived from an EMBL/GenBank/DDBJ whole genome shotgun (WGS) entry which is preliminary data.</text>
</comment>
<name>A0A9W6ZN02_9STRA</name>
<keyword evidence="3" id="KW-1185">Reference proteome</keyword>
<dbReference type="OrthoDB" id="438164at2759"/>
<dbReference type="InterPro" id="IPR003347">
    <property type="entry name" value="JmjC_dom"/>
</dbReference>
<dbReference type="SUPFAM" id="SSF51197">
    <property type="entry name" value="Clavaminate synthase-like"/>
    <property type="match status" value="1"/>
</dbReference>
<organism evidence="2 3">
    <name type="scientific">Triparma laevis f. longispina</name>
    <dbReference type="NCBI Taxonomy" id="1714387"/>
    <lineage>
        <taxon>Eukaryota</taxon>
        <taxon>Sar</taxon>
        <taxon>Stramenopiles</taxon>
        <taxon>Ochrophyta</taxon>
        <taxon>Bolidophyceae</taxon>
        <taxon>Parmales</taxon>
        <taxon>Triparmaceae</taxon>
        <taxon>Triparma</taxon>
    </lineage>
</organism>
<dbReference type="EMBL" id="BRXW01000432">
    <property type="protein sequence ID" value="GMH54232.1"/>
    <property type="molecule type" value="Genomic_DNA"/>
</dbReference>
<evidence type="ECO:0000313" key="2">
    <source>
        <dbReference type="EMBL" id="GMH54232.1"/>
    </source>
</evidence>
<proteinExistence type="predicted"/>
<dbReference type="AlphaFoldDB" id="A0A9W6ZN02"/>
<evidence type="ECO:0000259" key="1">
    <source>
        <dbReference type="PROSITE" id="PS51184"/>
    </source>
</evidence>
<dbReference type="Gene3D" id="2.60.120.650">
    <property type="entry name" value="Cupin"/>
    <property type="match status" value="1"/>
</dbReference>
<feature type="domain" description="JmjC" evidence="1">
    <location>
        <begin position="70"/>
        <end position="229"/>
    </location>
</feature>
<evidence type="ECO:0000313" key="3">
    <source>
        <dbReference type="Proteomes" id="UP001165122"/>
    </source>
</evidence>
<dbReference type="Proteomes" id="UP001165122">
    <property type="component" value="Unassembled WGS sequence"/>
</dbReference>
<accession>A0A9W6ZN02</accession>
<sequence>MPLPQCTLTHYSAEAAHNAPLTHPFLYTTSSNTHFTPSTTLPSLLSNPHLPQNATVQNSDSLSTQPYPMPLKKYLNDSYHHNTDSYLFGYTYSTSWFDFLEGYVPPTFLYSPSQNNNFEITSTSPWEILTPSIGFSGSNYGVQFHIHGRVAAEVLQGNKTWFLYPPTKKPTGNTSANIQEWRKWREIQDFEDGLISCTTNVGEGIWLPEEWWHATFNGGEWNSFISLFA</sequence>
<reference evidence="3" key="1">
    <citation type="journal article" date="2023" name="Commun. Biol.">
        <title>Genome analysis of Parmales, the sister group of diatoms, reveals the evolutionary specialization of diatoms from phago-mixotrophs to photoautotrophs.</title>
        <authorList>
            <person name="Ban H."/>
            <person name="Sato S."/>
            <person name="Yoshikawa S."/>
            <person name="Yamada K."/>
            <person name="Nakamura Y."/>
            <person name="Ichinomiya M."/>
            <person name="Sato N."/>
            <person name="Blanc-Mathieu R."/>
            <person name="Endo H."/>
            <person name="Kuwata A."/>
            <person name="Ogata H."/>
        </authorList>
    </citation>
    <scope>NUCLEOTIDE SEQUENCE [LARGE SCALE GENOMIC DNA]</scope>
    <source>
        <strain evidence="3">NIES 3700</strain>
    </source>
</reference>
<gene>
    <name evidence="2" type="ORF">TrLO_g6399</name>
</gene>
<dbReference type="PROSITE" id="PS51184">
    <property type="entry name" value="JMJC"/>
    <property type="match status" value="1"/>
</dbReference>